<dbReference type="OrthoDB" id="102994at2"/>
<proteinExistence type="predicted"/>
<accession>A0A5B7ZM34</accession>
<evidence type="ECO:0000256" key="4">
    <source>
        <dbReference type="PROSITE-ProRule" id="PRU01248"/>
    </source>
</evidence>
<dbReference type="PANTHER" id="PTHR30349">
    <property type="entry name" value="PHAGE INTEGRASE-RELATED"/>
    <property type="match status" value="1"/>
</dbReference>
<dbReference type="InterPro" id="IPR013762">
    <property type="entry name" value="Integrase-like_cat_sf"/>
</dbReference>
<dbReference type="SUPFAM" id="SSF56349">
    <property type="entry name" value="DNA breaking-rejoining enzymes"/>
    <property type="match status" value="1"/>
</dbReference>
<keyword evidence="2 4" id="KW-0238">DNA-binding</keyword>
<reference evidence="7 8" key="1">
    <citation type="submission" date="2019-06" db="EMBL/GenBank/DDBJ databases">
        <title>Thermomonas aquatica sp. nov., isolated from an industrial wastewater treatment plant.</title>
        <authorList>
            <person name="Jeon J.H."/>
            <person name="Park D.-S."/>
        </authorList>
    </citation>
    <scope>NUCLEOTIDE SEQUENCE [LARGE SCALE GENOMIC DNA]</scope>
    <source>
        <strain evidence="7 8">SY21</strain>
    </source>
</reference>
<dbReference type="InterPro" id="IPR002104">
    <property type="entry name" value="Integrase_catalytic"/>
</dbReference>
<evidence type="ECO:0000256" key="2">
    <source>
        <dbReference type="ARBA" id="ARBA00023125"/>
    </source>
</evidence>
<protein>
    <submittedName>
        <fullName evidence="7">Integrase</fullName>
    </submittedName>
</protein>
<dbReference type="Gene3D" id="1.10.150.130">
    <property type="match status" value="1"/>
</dbReference>
<dbReference type="GO" id="GO:0003677">
    <property type="term" value="F:DNA binding"/>
    <property type="evidence" value="ECO:0007669"/>
    <property type="project" value="UniProtKB-UniRule"/>
</dbReference>
<dbReference type="Gene3D" id="1.10.443.10">
    <property type="entry name" value="Intergrase catalytic core"/>
    <property type="match status" value="1"/>
</dbReference>
<dbReference type="GO" id="GO:0015074">
    <property type="term" value="P:DNA integration"/>
    <property type="evidence" value="ECO:0007669"/>
    <property type="project" value="UniProtKB-KW"/>
</dbReference>
<dbReference type="PROSITE" id="PS51900">
    <property type="entry name" value="CB"/>
    <property type="match status" value="1"/>
</dbReference>
<dbReference type="InterPro" id="IPR044068">
    <property type="entry name" value="CB"/>
</dbReference>
<dbReference type="Proteomes" id="UP000308149">
    <property type="component" value="Chromosome"/>
</dbReference>
<dbReference type="KEGG" id="thes:FHQ07_01180"/>
<evidence type="ECO:0000256" key="3">
    <source>
        <dbReference type="ARBA" id="ARBA00023172"/>
    </source>
</evidence>
<keyword evidence="3" id="KW-0233">DNA recombination</keyword>
<evidence type="ECO:0000259" key="5">
    <source>
        <dbReference type="PROSITE" id="PS51898"/>
    </source>
</evidence>
<dbReference type="InterPro" id="IPR011010">
    <property type="entry name" value="DNA_brk_join_enz"/>
</dbReference>
<dbReference type="GO" id="GO:0006310">
    <property type="term" value="P:DNA recombination"/>
    <property type="evidence" value="ECO:0007669"/>
    <property type="project" value="UniProtKB-KW"/>
</dbReference>
<feature type="domain" description="Core-binding (CB)" evidence="6">
    <location>
        <begin position="93"/>
        <end position="184"/>
    </location>
</feature>
<organism evidence="7 8">
    <name type="scientific">Thermomonas aquatica</name>
    <dbReference type="NCBI Taxonomy" id="2202149"/>
    <lineage>
        <taxon>Bacteria</taxon>
        <taxon>Pseudomonadati</taxon>
        <taxon>Pseudomonadota</taxon>
        <taxon>Gammaproteobacteria</taxon>
        <taxon>Lysobacterales</taxon>
        <taxon>Lysobacteraceae</taxon>
        <taxon>Thermomonas</taxon>
    </lineage>
</organism>
<dbReference type="Pfam" id="PF00589">
    <property type="entry name" value="Phage_integrase"/>
    <property type="match status" value="1"/>
</dbReference>
<name>A0A5B7ZM34_9GAMM</name>
<evidence type="ECO:0000313" key="7">
    <source>
        <dbReference type="EMBL" id="QDA56028.1"/>
    </source>
</evidence>
<evidence type="ECO:0000313" key="8">
    <source>
        <dbReference type="Proteomes" id="UP000308149"/>
    </source>
</evidence>
<keyword evidence="8" id="KW-1185">Reference proteome</keyword>
<dbReference type="AlphaFoldDB" id="A0A5B7ZM34"/>
<dbReference type="EMBL" id="CP040871">
    <property type="protein sequence ID" value="QDA56028.1"/>
    <property type="molecule type" value="Genomic_DNA"/>
</dbReference>
<feature type="domain" description="Tyr recombinase" evidence="5">
    <location>
        <begin position="209"/>
        <end position="377"/>
    </location>
</feature>
<dbReference type="InterPro" id="IPR010998">
    <property type="entry name" value="Integrase_recombinase_N"/>
</dbReference>
<sequence>MARHAIDKAKTRSELEPRREPYWGAPVERGLFVGYRRLAMGGNWIARYRNVEGKQVYQTLGAVSATNDYETAKVAARRWRVAVDAGVQTDRLLTVSDVCRDYTDALKAEGRERAETDARKRFDRIVHSDPIGSMRADKLTQRHLEAWMARMEAGEMKGRKRAAPSKATFNRNLTSLKAALNRAVSRREIPQDRSVEWASIKPHKSADGRRDVYLALPERKALLEAAEGDLRNFLTCIALTGCRPGDPAVLVRKDYDARSTTVKFRTKTGERIIPVSPAAKELFDRLAKDKLPKALMFTDGGEAWTAQAWAPKVKAAARKAGLTSNVVAYTLRHCWITDAIGSGMDVVTVARLTGTSIEMINKTYGHLVHAAAREKLASMEFV</sequence>
<dbReference type="PANTHER" id="PTHR30349:SF88">
    <property type="entry name" value="BLL1584 PROTEIN"/>
    <property type="match status" value="1"/>
</dbReference>
<gene>
    <name evidence="7" type="ORF">FHQ07_01180</name>
</gene>
<evidence type="ECO:0000256" key="1">
    <source>
        <dbReference type="ARBA" id="ARBA00022908"/>
    </source>
</evidence>
<dbReference type="PROSITE" id="PS51898">
    <property type="entry name" value="TYR_RECOMBINASE"/>
    <property type="match status" value="1"/>
</dbReference>
<dbReference type="InterPro" id="IPR050090">
    <property type="entry name" value="Tyrosine_recombinase_XerCD"/>
</dbReference>
<keyword evidence="1" id="KW-0229">DNA integration</keyword>
<evidence type="ECO:0000259" key="6">
    <source>
        <dbReference type="PROSITE" id="PS51900"/>
    </source>
</evidence>